<keyword evidence="2" id="KW-1185">Reference proteome</keyword>
<evidence type="ECO:0000313" key="1">
    <source>
        <dbReference type="EMBL" id="KAG0296546.1"/>
    </source>
</evidence>
<sequence length="323" mass="35796">MRGMNSRPKEFFDKYGPYVLRMLKILKHCLAVATVVAPAVASAESGVKDVMDGVKSISESTMEAANVSIDFIEQKMDENSAAAAVGTTTGVTEAEKDMFSGLAALEGAYLRRLDSFLRKKDAEKILGNLYRITTETGHVRWVCFDHYRQVYRETAMASFLQCVETNNGTYDPHLGKVTVSLKSSTAAKDFFSRLSTQALAVTSIKVTLDWSFGSADLVMLVDKSALSNVFDFELDLQKTQNPTVTALMRPGKGRYYSLLGLLSNTKIKRLTFRDVDYIGPRMSSLPKSHRPSLLQSFHYLASINTYDDTRLAESSLCALILSI</sequence>
<dbReference type="EMBL" id="JAAAIM010000054">
    <property type="protein sequence ID" value="KAG0296546.1"/>
    <property type="molecule type" value="Genomic_DNA"/>
</dbReference>
<protein>
    <submittedName>
        <fullName evidence="1">Uncharacterized protein</fullName>
    </submittedName>
</protein>
<proteinExistence type="predicted"/>
<dbReference type="Proteomes" id="UP001194696">
    <property type="component" value="Unassembled WGS sequence"/>
</dbReference>
<organism evidence="1 2">
    <name type="scientific">Linnemannia gamsii</name>
    <dbReference type="NCBI Taxonomy" id="64522"/>
    <lineage>
        <taxon>Eukaryota</taxon>
        <taxon>Fungi</taxon>
        <taxon>Fungi incertae sedis</taxon>
        <taxon>Mucoromycota</taxon>
        <taxon>Mortierellomycotina</taxon>
        <taxon>Mortierellomycetes</taxon>
        <taxon>Mortierellales</taxon>
        <taxon>Mortierellaceae</taxon>
        <taxon>Linnemannia</taxon>
    </lineage>
</organism>
<reference evidence="1 2" key="1">
    <citation type="journal article" date="2020" name="Fungal Divers.">
        <title>Resolving the Mortierellaceae phylogeny through synthesis of multi-gene phylogenetics and phylogenomics.</title>
        <authorList>
            <person name="Vandepol N."/>
            <person name="Liber J."/>
            <person name="Desiro A."/>
            <person name="Na H."/>
            <person name="Kennedy M."/>
            <person name="Barry K."/>
            <person name="Grigoriev I.V."/>
            <person name="Miller A.N."/>
            <person name="O'Donnell K."/>
            <person name="Stajich J.E."/>
            <person name="Bonito G."/>
        </authorList>
    </citation>
    <scope>NUCLEOTIDE SEQUENCE [LARGE SCALE GENOMIC DNA]</scope>
    <source>
        <strain evidence="1 2">AD045</strain>
    </source>
</reference>
<name>A0ABQ7KCY9_9FUNG</name>
<accession>A0ABQ7KCY9</accession>
<evidence type="ECO:0000313" key="2">
    <source>
        <dbReference type="Proteomes" id="UP001194696"/>
    </source>
</evidence>
<gene>
    <name evidence="1" type="ORF">BGZ96_009125</name>
</gene>
<comment type="caution">
    <text evidence="1">The sequence shown here is derived from an EMBL/GenBank/DDBJ whole genome shotgun (WGS) entry which is preliminary data.</text>
</comment>